<dbReference type="FunFam" id="1.10.3730.20:FF:000001">
    <property type="entry name" value="Quaternary ammonium compound resistance transporter SugE"/>
    <property type="match status" value="1"/>
</dbReference>
<dbReference type="OrthoDB" id="9808638at2"/>
<dbReference type="InterPro" id="IPR037185">
    <property type="entry name" value="EmrE-like"/>
</dbReference>
<dbReference type="NCBIfam" id="NF008512">
    <property type="entry name" value="PRK11431.1"/>
    <property type="match status" value="1"/>
</dbReference>
<comment type="subcellular location">
    <subcellularLocation>
        <location evidence="1 9">Cell membrane</location>
        <topology evidence="1 9">Multi-pass membrane protein</topology>
    </subcellularLocation>
</comment>
<dbReference type="GO" id="GO:0022857">
    <property type="term" value="F:transmembrane transporter activity"/>
    <property type="evidence" value="ECO:0007669"/>
    <property type="project" value="InterPro"/>
</dbReference>
<protein>
    <recommendedName>
        <fullName evidence="8">Guanidinium exporter</fullName>
    </recommendedName>
</protein>
<dbReference type="Pfam" id="PF00893">
    <property type="entry name" value="Multi_Drug_Res"/>
    <property type="match status" value="1"/>
</dbReference>
<feature type="transmembrane region" description="Helical" evidence="10">
    <location>
        <begin position="84"/>
        <end position="103"/>
    </location>
</feature>
<evidence type="ECO:0000313" key="12">
    <source>
        <dbReference type="Proteomes" id="UP000056905"/>
    </source>
</evidence>
<evidence type="ECO:0000256" key="2">
    <source>
        <dbReference type="ARBA" id="ARBA00022448"/>
    </source>
</evidence>
<dbReference type="EMBL" id="CP013002">
    <property type="protein sequence ID" value="ALL14762.1"/>
    <property type="molecule type" value="Genomic_DNA"/>
</dbReference>
<dbReference type="InterPro" id="IPR045324">
    <property type="entry name" value="Small_multidrug_res"/>
</dbReference>
<comment type="similarity">
    <text evidence="7">Belongs to the drug/metabolite transporter (DMT) superfamily. Small multidrug resistance (SMR) (TC 2.A.7.1) family. Gdx/SugE subfamily.</text>
</comment>
<feature type="transmembrane region" description="Helical" evidence="10">
    <location>
        <begin position="57"/>
        <end position="78"/>
    </location>
</feature>
<evidence type="ECO:0000256" key="6">
    <source>
        <dbReference type="ARBA" id="ARBA00023136"/>
    </source>
</evidence>
<evidence type="ECO:0000256" key="4">
    <source>
        <dbReference type="ARBA" id="ARBA00022692"/>
    </source>
</evidence>
<dbReference type="GO" id="GO:0005886">
    <property type="term" value="C:plasma membrane"/>
    <property type="evidence" value="ECO:0007669"/>
    <property type="project" value="UniProtKB-SubCell"/>
</dbReference>
<evidence type="ECO:0000313" key="11">
    <source>
        <dbReference type="EMBL" id="ALL14762.1"/>
    </source>
</evidence>
<evidence type="ECO:0000256" key="5">
    <source>
        <dbReference type="ARBA" id="ARBA00022989"/>
    </source>
</evidence>
<dbReference type="AlphaFoldDB" id="A0A0N7JHZ4"/>
<dbReference type="PANTHER" id="PTHR30561">
    <property type="entry name" value="SMR FAMILY PROTON-DEPENDENT DRUG EFFLUX TRANSPORTER SUGE"/>
    <property type="match status" value="1"/>
</dbReference>
<keyword evidence="6 10" id="KW-0472">Membrane</keyword>
<evidence type="ECO:0000256" key="1">
    <source>
        <dbReference type="ARBA" id="ARBA00004651"/>
    </source>
</evidence>
<dbReference type="InterPro" id="IPR000390">
    <property type="entry name" value="Small_drug/metabolite_transptr"/>
</dbReference>
<feature type="transmembrane region" description="Helical" evidence="10">
    <location>
        <begin position="33"/>
        <end position="50"/>
    </location>
</feature>
<dbReference type="Proteomes" id="UP000056905">
    <property type="component" value="Chromosome"/>
</dbReference>
<keyword evidence="4 9" id="KW-0812">Transmembrane</keyword>
<evidence type="ECO:0000256" key="10">
    <source>
        <dbReference type="SAM" id="Phobius"/>
    </source>
</evidence>
<dbReference type="RefSeq" id="WP_062150005.1">
    <property type="nucleotide sequence ID" value="NZ_CP013002.1"/>
</dbReference>
<keyword evidence="12" id="KW-1185">Reference proteome</keyword>
<name>A0A0N7JHZ4_9CAUL</name>
<evidence type="ECO:0000256" key="7">
    <source>
        <dbReference type="ARBA" id="ARBA00038151"/>
    </source>
</evidence>
<dbReference type="SUPFAM" id="SSF103481">
    <property type="entry name" value="Multidrug resistance efflux transporter EmrE"/>
    <property type="match status" value="1"/>
</dbReference>
<proteinExistence type="inferred from homology"/>
<evidence type="ECO:0000256" key="3">
    <source>
        <dbReference type="ARBA" id="ARBA00022475"/>
    </source>
</evidence>
<keyword evidence="2" id="KW-0813">Transport</keyword>
<evidence type="ECO:0000256" key="9">
    <source>
        <dbReference type="RuleBase" id="RU003942"/>
    </source>
</evidence>
<sequence>MAWIILGIAGLFEIGWAVGLKFTEGFTRPIPTVLTATSMVLSMGLLGWAVKTLPLGTAYAVWTGIGAVGTAIVGIVVFKEPATAARLVCLSLIVAGILGLKLFTPSVA</sequence>
<gene>
    <name evidence="11" type="ORF">AQ619_16110</name>
</gene>
<dbReference type="GO" id="GO:1990961">
    <property type="term" value="P:xenobiotic detoxification by transmembrane export across the plasma membrane"/>
    <property type="evidence" value="ECO:0007669"/>
    <property type="project" value="UniProtKB-ARBA"/>
</dbReference>
<keyword evidence="5 10" id="KW-1133">Transmembrane helix</keyword>
<evidence type="ECO:0000256" key="8">
    <source>
        <dbReference type="ARBA" id="ARBA00039168"/>
    </source>
</evidence>
<organism evidence="11 12">
    <name type="scientific">Caulobacter henricii</name>
    <dbReference type="NCBI Taxonomy" id="69395"/>
    <lineage>
        <taxon>Bacteria</taxon>
        <taxon>Pseudomonadati</taxon>
        <taxon>Pseudomonadota</taxon>
        <taxon>Alphaproteobacteria</taxon>
        <taxon>Caulobacterales</taxon>
        <taxon>Caulobacteraceae</taxon>
        <taxon>Caulobacter</taxon>
    </lineage>
</organism>
<reference evidence="11 12" key="1">
    <citation type="submission" date="2015-10" db="EMBL/GenBank/DDBJ databases">
        <title>Conservation of the essential genome among Caulobacter and Brevundimonas species.</title>
        <authorList>
            <person name="Scott D."/>
            <person name="Ely B."/>
        </authorList>
    </citation>
    <scope>NUCLEOTIDE SEQUENCE [LARGE SCALE GENOMIC DNA]</scope>
    <source>
        <strain evidence="11 12">CB4</strain>
    </source>
</reference>
<dbReference type="KEGG" id="chq:AQ619_16110"/>
<dbReference type="PANTHER" id="PTHR30561:SF0">
    <property type="entry name" value="GUANIDINIUM EXPORTER"/>
    <property type="match status" value="1"/>
</dbReference>
<dbReference type="Gene3D" id="1.10.3730.20">
    <property type="match status" value="1"/>
</dbReference>
<accession>A0A0N7JHZ4</accession>
<keyword evidence="3" id="KW-1003">Cell membrane</keyword>